<protein>
    <submittedName>
        <fullName evidence="2">Uncharacterized protein</fullName>
    </submittedName>
</protein>
<evidence type="ECO:0000313" key="2">
    <source>
        <dbReference type="EMBL" id="JAH12570.1"/>
    </source>
</evidence>
<name>A0A0E9Q894_ANGAN</name>
<feature type="transmembrane region" description="Helical" evidence="1">
    <location>
        <begin position="20"/>
        <end position="41"/>
    </location>
</feature>
<dbReference type="EMBL" id="GBXM01096007">
    <property type="protein sequence ID" value="JAH12570.1"/>
    <property type="molecule type" value="Transcribed_RNA"/>
</dbReference>
<reference evidence="2" key="1">
    <citation type="submission" date="2014-11" db="EMBL/GenBank/DDBJ databases">
        <authorList>
            <person name="Amaro Gonzalez C."/>
        </authorList>
    </citation>
    <scope>NUCLEOTIDE SEQUENCE</scope>
</reference>
<dbReference type="AlphaFoldDB" id="A0A0E9Q894"/>
<reference evidence="2" key="2">
    <citation type="journal article" date="2015" name="Fish Shellfish Immunol.">
        <title>Early steps in the European eel (Anguilla anguilla)-Vibrio vulnificus interaction in the gills: Role of the RtxA13 toxin.</title>
        <authorList>
            <person name="Callol A."/>
            <person name="Pajuelo D."/>
            <person name="Ebbesson L."/>
            <person name="Teles M."/>
            <person name="MacKenzie S."/>
            <person name="Amaro C."/>
        </authorList>
    </citation>
    <scope>NUCLEOTIDE SEQUENCE</scope>
</reference>
<proteinExistence type="predicted"/>
<sequence>MELYQGKGVPVALGDSTHKLLLASTTASLFPVLSIHFVLFIKT</sequence>
<evidence type="ECO:0000256" key="1">
    <source>
        <dbReference type="SAM" id="Phobius"/>
    </source>
</evidence>
<keyword evidence="1" id="KW-0472">Membrane</keyword>
<organism evidence="2">
    <name type="scientific">Anguilla anguilla</name>
    <name type="common">European freshwater eel</name>
    <name type="synonym">Muraena anguilla</name>
    <dbReference type="NCBI Taxonomy" id="7936"/>
    <lineage>
        <taxon>Eukaryota</taxon>
        <taxon>Metazoa</taxon>
        <taxon>Chordata</taxon>
        <taxon>Craniata</taxon>
        <taxon>Vertebrata</taxon>
        <taxon>Euteleostomi</taxon>
        <taxon>Actinopterygii</taxon>
        <taxon>Neopterygii</taxon>
        <taxon>Teleostei</taxon>
        <taxon>Anguilliformes</taxon>
        <taxon>Anguillidae</taxon>
        <taxon>Anguilla</taxon>
    </lineage>
</organism>
<keyword evidence="1" id="KW-1133">Transmembrane helix</keyword>
<keyword evidence="1" id="KW-0812">Transmembrane</keyword>
<accession>A0A0E9Q894</accession>